<dbReference type="AlphaFoldDB" id="A0A392PM87"/>
<accession>A0A392PM87</accession>
<feature type="domain" description="Putative plant transposon protein" evidence="1">
    <location>
        <begin position="4"/>
        <end position="108"/>
    </location>
</feature>
<sequence length="251" mass="28666">KEFLGRPGTEWLKYYGGERPTKIRLGDFKPIARAWVEWVARNVIPLGNWLEYQLENAVLIKLIMESEDVNLGYLLQQDIKRIASSDAAVFTLGHCNLITALCHRNKVPEEEDDGVLEPVKGLDYKYYHARFSAGPVNNRGGNGGHDGNEEVGEEQDQGMQDVMEEIDRFDGSAMPTQEPQSSGSGWAYSHSEHEFASLLHNLDISSHFRMPNVYYNTQGSLYSKAMSYRQQFPPPPFYPRFPSPEAWNEYR</sequence>
<dbReference type="EMBL" id="LXQA010084096">
    <property type="protein sequence ID" value="MCI12416.1"/>
    <property type="molecule type" value="Genomic_DNA"/>
</dbReference>
<organism evidence="2 3">
    <name type="scientific">Trifolium medium</name>
    <dbReference type="NCBI Taxonomy" id="97028"/>
    <lineage>
        <taxon>Eukaryota</taxon>
        <taxon>Viridiplantae</taxon>
        <taxon>Streptophyta</taxon>
        <taxon>Embryophyta</taxon>
        <taxon>Tracheophyta</taxon>
        <taxon>Spermatophyta</taxon>
        <taxon>Magnoliopsida</taxon>
        <taxon>eudicotyledons</taxon>
        <taxon>Gunneridae</taxon>
        <taxon>Pentapetalae</taxon>
        <taxon>rosids</taxon>
        <taxon>fabids</taxon>
        <taxon>Fabales</taxon>
        <taxon>Fabaceae</taxon>
        <taxon>Papilionoideae</taxon>
        <taxon>50 kb inversion clade</taxon>
        <taxon>NPAAA clade</taxon>
        <taxon>Hologalegina</taxon>
        <taxon>IRL clade</taxon>
        <taxon>Trifolieae</taxon>
        <taxon>Trifolium</taxon>
    </lineage>
</organism>
<proteinExistence type="predicted"/>
<reference evidence="2 3" key="1">
    <citation type="journal article" date="2018" name="Front. Plant Sci.">
        <title>Red Clover (Trifolium pratense) and Zigzag Clover (T. medium) - A Picture of Genomic Similarities and Differences.</title>
        <authorList>
            <person name="Dluhosova J."/>
            <person name="Istvanek J."/>
            <person name="Nedelnik J."/>
            <person name="Repkova J."/>
        </authorList>
    </citation>
    <scope>NUCLEOTIDE SEQUENCE [LARGE SCALE GENOMIC DNA]</scope>
    <source>
        <strain evidence="3">cv. 10/8</strain>
        <tissue evidence="2">Leaf</tissue>
    </source>
</reference>
<evidence type="ECO:0000259" key="1">
    <source>
        <dbReference type="Pfam" id="PF20167"/>
    </source>
</evidence>
<protein>
    <recommendedName>
        <fullName evidence="1">Putative plant transposon protein domain-containing protein</fullName>
    </recommendedName>
</protein>
<evidence type="ECO:0000313" key="2">
    <source>
        <dbReference type="EMBL" id="MCI12416.1"/>
    </source>
</evidence>
<name>A0A392PM87_9FABA</name>
<dbReference type="InterPro" id="IPR046796">
    <property type="entry name" value="Transposase_32_dom"/>
</dbReference>
<feature type="non-terminal residue" evidence="2">
    <location>
        <position position="1"/>
    </location>
</feature>
<evidence type="ECO:0000313" key="3">
    <source>
        <dbReference type="Proteomes" id="UP000265520"/>
    </source>
</evidence>
<dbReference type="Pfam" id="PF20167">
    <property type="entry name" value="Transposase_32"/>
    <property type="match status" value="1"/>
</dbReference>
<dbReference type="Proteomes" id="UP000265520">
    <property type="component" value="Unassembled WGS sequence"/>
</dbReference>
<keyword evidence="3" id="KW-1185">Reference proteome</keyword>
<feature type="non-terminal residue" evidence="2">
    <location>
        <position position="251"/>
    </location>
</feature>
<comment type="caution">
    <text evidence="2">The sequence shown here is derived from an EMBL/GenBank/DDBJ whole genome shotgun (WGS) entry which is preliminary data.</text>
</comment>